<gene>
    <name evidence="2" type="ORF">JD844_009872</name>
</gene>
<keyword evidence="3" id="KW-1185">Reference proteome</keyword>
<dbReference type="Gene3D" id="3.40.30.10">
    <property type="entry name" value="Glutaredoxin"/>
    <property type="match status" value="2"/>
</dbReference>
<comment type="caution">
    <text evidence="2">The sequence shown here is derived from an EMBL/GenBank/DDBJ whole genome shotgun (WGS) entry which is preliminary data.</text>
</comment>
<sequence>MAAAAEARCSSSSKKRVDFFYDAICRYRGIWNIELRLRPVLLAGIMKETGSLQAMRFITAVDLTQPQFVESVSRELWMRVWSRDEDITQPANILAAAGKAGLPSDQAQKLLEMSSTPEVKNRLKATTDEVIFNLSIKPVALD</sequence>
<dbReference type="SUPFAM" id="SSF52833">
    <property type="entry name" value="Thioredoxin-like"/>
    <property type="match status" value="1"/>
</dbReference>
<evidence type="ECO:0000313" key="2">
    <source>
        <dbReference type="EMBL" id="KAH0628542.1"/>
    </source>
</evidence>
<dbReference type="PANTHER" id="PTHR42943">
    <property type="entry name" value="GLUTATHIONE S-TRANSFERASE KAPPA"/>
    <property type="match status" value="1"/>
</dbReference>
<dbReference type="Proteomes" id="UP000826234">
    <property type="component" value="Unassembled WGS sequence"/>
</dbReference>
<dbReference type="PANTHER" id="PTHR42943:SF2">
    <property type="entry name" value="GLUTATHIONE S-TRANSFERASE KAPPA 1"/>
    <property type="match status" value="1"/>
</dbReference>
<reference evidence="2 3" key="1">
    <citation type="journal article" date="2022" name="Gigascience">
        <title>A chromosome-level genome assembly and annotation of the desert horned lizard, Phrynosoma platyrhinos, provides insight into chromosomal rearrangements among reptiles.</title>
        <authorList>
            <person name="Koochekian N."/>
            <person name="Ascanio A."/>
            <person name="Farleigh K."/>
            <person name="Card D.C."/>
            <person name="Schield D.R."/>
            <person name="Castoe T.A."/>
            <person name="Jezkova T."/>
        </authorList>
    </citation>
    <scope>NUCLEOTIDE SEQUENCE [LARGE SCALE GENOMIC DNA]</scope>
    <source>
        <strain evidence="2">NK-2021</strain>
    </source>
</reference>
<evidence type="ECO:0000313" key="3">
    <source>
        <dbReference type="Proteomes" id="UP000826234"/>
    </source>
</evidence>
<dbReference type="InterPro" id="IPR001853">
    <property type="entry name" value="DSBA-like_thioredoxin_dom"/>
</dbReference>
<accession>A0ABQ7TFM2</accession>
<dbReference type="Pfam" id="PF01323">
    <property type="entry name" value="DSBA"/>
    <property type="match status" value="1"/>
</dbReference>
<dbReference type="EMBL" id="JAIPUX010000439">
    <property type="protein sequence ID" value="KAH0628542.1"/>
    <property type="molecule type" value="Genomic_DNA"/>
</dbReference>
<name>A0ABQ7TFM2_PHRPL</name>
<dbReference type="InterPro" id="IPR036249">
    <property type="entry name" value="Thioredoxin-like_sf"/>
</dbReference>
<dbReference type="InterPro" id="IPR051924">
    <property type="entry name" value="GST_Kappa/NadH"/>
</dbReference>
<organism evidence="2 3">
    <name type="scientific">Phrynosoma platyrhinos</name>
    <name type="common">Desert horned lizard</name>
    <dbReference type="NCBI Taxonomy" id="52577"/>
    <lineage>
        <taxon>Eukaryota</taxon>
        <taxon>Metazoa</taxon>
        <taxon>Chordata</taxon>
        <taxon>Craniata</taxon>
        <taxon>Vertebrata</taxon>
        <taxon>Euteleostomi</taxon>
        <taxon>Lepidosauria</taxon>
        <taxon>Squamata</taxon>
        <taxon>Bifurcata</taxon>
        <taxon>Unidentata</taxon>
        <taxon>Episquamata</taxon>
        <taxon>Toxicofera</taxon>
        <taxon>Iguania</taxon>
        <taxon>Phrynosomatidae</taxon>
        <taxon>Phrynosomatinae</taxon>
        <taxon>Phrynosoma</taxon>
    </lineage>
</organism>
<evidence type="ECO:0000259" key="1">
    <source>
        <dbReference type="Pfam" id="PF01323"/>
    </source>
</evidence>
<proteinExistence type="predicted"/>
<feature type="domain" description="DSBA-like thioredoxin" evidence="1">
    <location>
        <begin position="13"/>
        <end position="129"/>
    </location>
</feature>
<protein>
    <recommendedName>
        <fullName evidence="1">DSBA-like thioredoxin domain-containing protein</fullName>
    </recommendedName>
</protein>